<keyword evidence="4" id="KW-1185">Reference proteome</keyword>
<dbReference type="PANTHER" id="PTHR24321:SF8">
    <property type="entry name" value="ESTRADIOL 17-BETA-DEHYDROGENASE 8-RELATED"/>
    <property type="match status" value="1"/>
</dbReference>
<dbReference type="Gene3D" id="3.40.50.720">
    <property type="entry name" value="NAD(P)-binding Rossmann-like Domain"/>
    <property type="match status" value="1"/>
</dbReference>
<name>A0ABY6Z4P5_9BACL</name>
<dbReference type="SUPFAM" id="SSF51735">
    <property type="entry name" value="NAD(P)-binding Rossmann-fold domains"/>
    <property type="match status" value="1"/>
</dbReference>
<dbReference type="PRINTS" id="PR00080">
    <property type="entry name" value="SDRFAMILY"/>
</dbReference>
<dbReference type="InterPro" id="IPR036291">
    <property type="entry name" value="NAD(P)-bd_dom_sf"/>
</dbReference>
<dbReference type="Proteomes" id="UP001164803">
    <property type="component" value="Chromosome"/>
</dbReference>
<comment type="similarity">
    <text evidence="1">Belongs to the short-chain dehydrogenases/reductases (SDR) family.</text>
</comment>
<dbReference type="PRINTS" id="PR00081">
    <property type="entry name" value="GDHRDH"/>
</dbReference>
<organism evidence="3 4">
    <name type="scientific">Alicyclobacillus dauci</name>
    <dbReference type="NCBI Taxonomy" id="1475485"/>
    <lineage>
        <taxon>Bacteria</taxon>
        <taxon>Bacillati</taxon>
        <taxon>Bacillota</taxon>
        <taxon>Bacilli</taxon>
        <taxon>Bacillales</taxon>
        <taxon>Alicyclobacillaceae</taxon>
        <taxon>Alicyclobacillus</taxon>
    </lineage>
</organism>
<evidence type="ECO:0000313" key="3">
    <source>
        <dbReference type="EMBL" id="WAH37488.1"/>
    </source>
</evidence>
<dbReference type="EMBL" id="CP104064">
    <property type="protein sequence ID" value="WAH37488.1"/>
    <property type="molecule type" value="Genomic_DNA"/>
</dbReference>
<dbReference type="RefSeq" id="WP_268044979.1">
    <property type="nucleotide sequence ID" value="NZ_CP104064.1"/>
</dbReference>
<dbReference type="Pfam" id="PF13561">
    <property type="entry name" value="adh_short_C2"/>
    <property type="match status" value="1"/>
</dbReference>
<keyword evidence="2" id="KW-0560">Oxidoreductase</keyword>
<evidence type="ECO:0000256" key="2">
    <source>
        <dbReference type="ARBA" id="ARBA00023002"/>
    </source>
</evidence>
<proteinExistence type="inferred from homology"/>
<evidence type="ECO:0000256" key="1">
    <source>
        <dbReference type="ARBA" id="ARBA00006484"/>
    </source>
</evidence>
<sequence>MYDFTDKRVLVTGASQGIGEHIAYGFAERGARLALLSRRAEKLQEVKARHPNLVNAPVYAADVRNEQAIASVFEDIERRFGGIDILINNAGGSFYAPASELSPNGFASVLNINLLGPYIVSKAAFRLMSAQGEGVIVNIGSVAGRDSSPGMVAYGAAKAGLVNMTRTLATEWGPLGIRINTVAPGPILTEAAKQVLYNNSVERIDRAGRRKSVGRLGEPQDVVNAVLYLASPLASFINGTALYVDGGPTVASKEGEVSE</sequence>
<reference evidence="3" key="1">
    <citation type="submission" date="2022-08" db="EMBL/GenBank/DDBJ databases">
        <title>Alicyclobacillus dauci DSM2870, complete genome.</title>
        <authorList>
            <person name="Wang Q."/>
            <person name="Cai R."/>
            <person name="Wang Z."/>
        </authorList>
    </citation>
    <scope>NUCLEOTIDE SEQUENCE</scope>
    <source>
        <strain evidence="3">DSM 28700</strain>
    </source>
</reference>
<dbReference type="NCBIfam" id="NF005559">
    <property type="entry name" value="PRK07231.1"/>
    <property type="match status" value="1"/>
</dbReference>
<dbReference type="InterPro" id="IPR020904">
    <property type="entry name" value="Sc_DH/Rdtase_CS"/>
</dbReference>
<dbReference type="CDD" id="cd05233">
    <property type="entry name" value="SDR_c"/>
    <property type="match status" value="1"/>
</dbReference>
<dbReference type="PANTHER" id="PTHR24321">
    <property type="entry name" value="DEHYDROGENASES, SHORT CHAIN"/>
    <property type="match status" value="1"/>
</dbReference>
<evidence type="ECO:0000313" key="4">
    <source>
        <dbReference type="Proteomes" id="UP001164803"/>
    </source>
</evidence>
<gene>
    <name evidence="3" type="ORF">NZD86_02815</name>
</gene>
<dbReference type="InterPro" id="IPR002347">
    <property type="entry name" value="SDR_fam"/>
</dbReference>
<dbReference type="PROSITE" id="PS00061">
    <property type="entry name" value="ADH_SHORT"/>
    <property type="match status" value="1"/>
</dbReference>
<accession>A0ABY6Z4P5</accession>
<protein>
    <submittedName>
        <fullName evidence="3">SDR family oxidoreductase</fullName>
    </submittedName>
</protein>